<evidence type="ECO:0000313" key="2">
    <source>
        <dbReference type="Proteomes" id="UP001316803"/>
    </source>
</evidence>
<comment type="caution">
    <text evidence="1">The sequence shown here is derived from an EMBL/GenBank/DDBJ whole genome shotgun (WGS) entry which is preliminary data.</text>
</comment>
<dbReference type="AlphaFoldDB" id="A0AAN8I210"/>
<keyword evidence="2" id="KW-1185">Reference proteome</keyword>
<name>A0AAN8I210_9EURO</name>
<gene>
    <name evidence="1" type="ORF">OHC33_008651</name>
</gene>
<dbReference type="EMBL" id="JAKLMC020000027">
    <property type="protein sequence ID" value="KAK5950432.1"/>
    <property type="molecule type" value="Genomic_DNA"/>
</dbReference>
<organism evidence="1 2">
    <name type="scientific">Knufia fluminis</name>
    <dbReference type="NCBI Taxonomy" id="191047"/>
    <lineage>
        <taxon>Eukaryota</taxon>
        <taxon>Fungi</taxon>
        <taxon>Dikarya</taxon>
        <taxon>Ascomycota</taxon>
        <taxon>Pezizomycotina</taxon>
        <taxon>Eurotiomycetes</taxon>
        <taxon>Chaetothyriomycetidae</taxon>
        <taxon>Chaetothyriales</taxon>
        <taxon>Trichomeriaceae</taxon>
        <taxon>Knufia</taxon>
    </lineage>
</organism>
<evidence type="ECO:0000313" key="1">
    <source>
        <dbReference type="EMBL" id="KAK5950432.1"/>
    </source>
</evidence>
<dbReference type="Proteomes" id="UP001316803">
    <property type="component" value="Unassembled WGS sequence"/>
</dbReference>
<proteinExistence type="predicted"/>
<accession>A0AAN8I210</accession>
<protein>
    <submittedName>
        <fullName evidence="1">Uncharacterized protein</fullName>
    </submittedName>
</protein>
<sequence length="206" mass="23434">MPGGSSAVFEPTKLLHRDMPGPSNKRIKVEGDLKTLSIVDHAISLHEDKWLIIRPADEVAFKVQEFQKSIPGYQHSDLEVCQPHEYLAVDSDRSAHCKIAQDQLELMLKRWDLSSEANWNQVGHHAALALLALCKGKWFDVAEARAALRRWKVCGEDIELIFESQSQVFQRKVGLADAWDLRRQGIALVLPFARIPLPTTWYKEIT</sequence>
<reference evidence="1 2" key="1">
    <citation type="submission" date="2022-12" db="EMBL/GenBank/DDBJ databases">
        <title>Genomic features and morphological characterization of a novel Knufia sp. strain isolated from spacecraft assembly facility.</title>
        <authorList>
            <person name="Teixeira M."/>
            <person name="Chander A.M."/>
            <person name="Stajich J.E."/>
            <person name="Venkateswaran K."/>
        </authorList>
    </citation>
    <scope>NUCLEOTIDE SEQUENCE [LARGE SCALE GENOMIC DNA]</scope>
    <source>
        <strain evidence="1 2">FJI-L2-BK-P2</strain>
    </source>
</reference>